<accession>A0A5S9M175</accession>
<proteinExistence type="predicted"/>
<evidence type="ECO:0000313" key="1">
    <source>
        <dbReference type="EMBL" id="BBP87350.1"/>
    </source>
</evidence>
<dbReference type="AlphaFoldDB" id="A0A5S9M175"/>
<dbReference type="EMBL" id="AP021906">
    <property type="protein sequence ID" value="BBP87350.1"/>
    <property type="molecule type" value="Genomic_DNA"/>
</dbReference>
<reference evidence="1 2" key="1">
    <citation type="submission" date="2019-12" db="EMBL/GenBank/DDBJ databases">
        <title>Full genome sequence of a Bacillus safensis strain isolated from commercially available natto in Indonesia.</title>
        <authorList>
            <person name="Yoshida M."/>
            <person name="Uomi M."/>
            <person name="Waturangi D."/>
            <person name="Ekaputri J.J."/>
            <person name="Setiamarga D.H.E."/>
        </authorList>
    </citation>
    <scope>NUCLEOTIDE SEQUENCE [LARGE SCALE GENOMIC DNA]</scope>
    <source>
        <strain evidence="1 2">IDN1</strain>
    </source>
</reference>
<sequence length="56" mass="6891">MLKKSHIIWRKHWIENGLELFNPQIFSPEFRNGKFLKRDYLEIQMKKNLGLDFNDI</sequence>
<gene>
    <name evidence="1" type="ORF">BsIDN1_09680</name>
</gene>
<organism evidence="1 2">
    <name type="scientific">Bacillus safensis</name>
    <dbReference type="NCBI Taxonomy" id="561879"/>
    <lineage>
        <taxon>Bacteria</taxon>
        <taxon>Bacillati</taxon>
        <taxon>Bacillota</taxon>
        <taxon>Bacilli</taxon>
        <taxon>Bacillales</taxon>
        <taxon>Bacillaceae</taxon>
        <taxon>Bacillus</taxon>
    </lineage>
</organism>
<name>A0A5S9M175_BACIA</name>
<evidence type="ECO:0000313" key="2">
    <source>
        <dbReference type="Proteomes" id="UP000464658"/>
    </source>
</evidence>
<dbReference type="Proteomes" id="UP000464658">
    <property type="component" value="Chromosome"/>
</dbReference>
<protein>
    <submittedName>
        <fullName evidence="1">Uncharacterized protein</fullName>
    </submittedName>
</protein>